<dbReference type="KEGG" id="blac:94343938"/>
<dbReference type="RefSeq" id="XP_067819765.1">
    <property type="nucleotide sequence ID" value="XM_067958267.1"/>
</dbReference>
<name>A0A976FP57_BRELC</name>
<dbReference type="EMBL" id="SHOA02000010">
    <property type="protein sequence ID" value="TDH70266.1"/>
    <property type="molecule type" value="Genomic_DNA"/>
</dbReference>
<feature type="region of interest" description="Disordered" evidence="1">
    <location>
        <begin position="51"/>
        <end position="70"/>
    </location>
</feature>
<dbReference type="OrthoDB" id="4327540at2759"/>
<organism evidence="2 3">
    <name type="scientific">Bremia lactucae</name>
    <name type="common">Lettuce downy mildew</name>
    <dbReference type="NCBI Taxonomy" id="4779"/>
    <lineage>
        <taxon>Eukaryota</taxon>
        <taxon>Sar</taxon>
        <taxon>Stramenopiles</taxon>
        <taxon>Oomycota</taxon>
        <taxon>Peronosporomycetes</taxon>
        <taxon>Peronosporales</taxon>
        <taxon>Peronosporaceae</taxon>
        <taxon>Bremia</taxon>
    </lineage>
</organism>
<proteinExistence type="predicted"/>
<dbReference type="Proteomes" id="UP000294530">
    <property type="component" value="Unassembled WGS sequence"/>
</dbReference>
<accession>A0A976FP57</accession>
<dbReference type="AlphaFoldDB" id="A0A976FP57"/>
<evidence type="ECO:0000313" key="2">
    <source>
        <dbReference type="EMBL" id="TDH70266.1"/>
    </source>
</evidence>
<evidence type="ECO:0000313" key="3">
    <source>
        <dbReference type="Proteomes" id="UP000294530"/>
    </source>
</evidence>
<sequence>MGSNREGQFREFLEPAIITLKRPGSSTRRISCPWKPIGLWHMERSCVHHNHVPSTNMAGHPSSRRLTKQEKHTVNKTLAAGFPALQTVMSLRQENHIKGLIDGM</sequence>
<protein>
    <submittedName>
        <fullName evidence="2">Uncharacterized protein</fullName>
    </submittedName>
</protein>
<keyword evidence="3" id="KW-1185">Reference proteome</keyword>
<gene>
    <name evidence="2" type="ORF">CCR75_000159</name>
</gene>
<reference evidence="2 3" key="1">
    <citation type="journal article" date="2021" name="Genome Biol.">
        <title>AFLAP: assembly-free linkage analysis pipeline using k-mers from genome sequencing data.</title>
        <authorList>
            <person name="Fletcher K."/>
            <person name="Zhang L."/>
            <person name="Gil J."/>
            <person name="Han R."/>
            <person name="Cavanaugh K."/>
            <person name="Michelmore R."/>
        </authorList>
    </citation>
    <scope>NUCLEOTIDE SEQUENCE [LARGE SCALE GENOMIC DNA]</scope>
    <source>
        <strain evidence="2 3">SF5</strain>
    </source>
</reference>
<evidence type="ECO:0000256" key="1">
    <source>
        <dbReference type="SAM" id="MobiDB-lite"/>
    </source>
</evidence>
<dbReference type="GeneID" id="94343938"/>
<comment type="caution">
    <text evidence="2">The sequence shown here is derived from an EMBL/GenBank/DDBJ whole genome shotgun (WGS) entry which is preliminary data.</text>
</comment>